<dbReference type="Proteomes" id="UP000005104">
    <property type="component" value="Chromosome"/>
</dbReference>
<name>H5Y5K8_9FIRM</name>
<dbReference type="InterPro" id="IPR025662">
    <property type="entry name" value="Sigma_54_int_dom_ATP-bd_1"/>
</dbReference>
<evidence type="ECO:0000256" key="4">
    <source>
        <dbReference type="ARBA" id="ARBA00023163"/>
    </source>
</evidence>
<reference evidence="8 9" key="1">
    <citation type="submission" date="2011-11" db="EMBL/GenBank/DDBJ databases">
        <title>The Noncontiguous Finished genome of Desulfosporosinus youngiae DSM 17734.</title>
        <authorList>
            <consortium name="US DOE Joint Genome Institute (JGI-PGF)"/>
            <person name="Lucas S."/>
            <person name="Han J."/>
            <person name="Lapidus A."/>
            <person name="Cheng J.-F."/>
            <person name="Goodwin L."/>
            <person name="Pitluck S."/>
            <person name="Peters L."/>
            <person name="Ovchinnikova G."/>
            <person name="Lu M."/>
            <person name="Land M.L."/>
            <person name="Hauser L."/>
            <person name="Pester M."/>
            <person name="Spring S."/>
            <person name="Ollivier B."/>
            <person name="Rattei T."/>
            <person name="Klenk H.-P."/>
            <person name="Wagner M."/>
            <person name="Loy A."/>
            <person name="Woyke T.J."/>
        </authorList>
    </citation>
    <scope>NUCLEOTIDE SEQUENCE [LARGE SCALE GENOMIC DNA]</scope>
    <source>
        <strain evidence="8 9">DSM 17734</strain>
    </source>
</reference>
<dbReference type="PROSITE" id="PS00675">
    <property type="entry name" value="SIGMA54_INTERACT_1"/>
    <property type="match status" value="1"/>
</dbReference>
<dbReference type="PANTHER" id="PTHR32071">
    <property type="entry name" value="TRANSCRIPTIONAL REGULATORY PROTEIN"/>
    <property type="match status" value="1"/>
</dbReference>
<dbReference type="InterPro" id="IPR058031">
    <property type="entry name" value="AAA_lid_NorR"/>
</dbReference>
<gene>
    <name evidence="8" type="ORF">DesyoDRAFT_3592</name>
</gene>
<dbReference type="PROSITE" id="PS50112">
    <property type="entry name" value="PAS"/>
    <property type="match status" value="1"/>
</dbReference>
<dbReference type="InterPro" id="IPR035965">
    <property type="entry name" value="PAS-like_dom_sf"/>
</dbReference>
<dbReference type="InterPro" id="IPR002078">
    <property type="entry name" value="Sigma_54_int"/>
</dbReference>
<dbReference type="PROSITE" id="PS50045">
    <property type="entry name" value="SIGMA54_INTERACT_4"/>
    <property type="match status" value="1"/>
</dbReference>
<protein>
    <submittedName>
        <fullName evidence="8">PAS domain S-box</fullName>
    </submittedName>
</protein>
<organism evidence="8 9">
    <name type="scientific">Desulfosporosinus youngiae DSM 17734</name>
    <dbReference type="NCBI Taxonomy" id="768710"/>
    <lineage>
        <taxon>Bacteria</taxon>
        <taxon>Bacillati</taxon>
        <taxon>Bacillota</taxon>
        <taxon>Clostridia</taxon>
        <taxon>Eubacteriales</taxon>
        <taxon>Desulfitobacteriaceae</taxon>
        <taxon>Desulfosporosinus</taxon>
    </lineage>
</organism>
<dbReference type="Pfam" id="PF00158">
    <property type="entry name" value="Sigma54_activat"/>
    <property type="match status" value="1"/>
</dbReference>
<evidence type="ECO:0000256" key="5">
    <source>
        <dbReference type="SAM" id="Coils"/>
    </source>
</evidence>
<accession>H5Y5K8</accession>
<keyword evidence="9" id="KW-1185">Reference proteome</keyword>
<feature type="domain" description="PAS" evidence="7">
    <location>
        <begin position="15"/>
        <end position="68"/>
    </location>
</feature>
<dbReference type="InterPro" id="IPR027417">
    <property type="entry name" value="P-loop_NTPase"/>
</dbReference>
<dbReference type="Gene3D" id="3.30.450.20">
    <property type="entry name" value="PAS domain"/>
    <property type="match status" value="1"/>
</dbReference>
<dbReference type="eggNOG" id="COG3829">
    <property type="taxonomic scope" value="Bacteria"/>
</dbReference>
<evidence type="ECO:0000313" key="9">
    <source>
        <dbReference type="Proteomes" id="UP000005104"/>
    </source>
</evidence>
<evidence type="ECO:0000256" key="1">
    <source>
        <dbReference type="ARBA" id="ARBA00022741"/>
    </source>
</evidence>
<dbReference type="RefSeq" id="WP_007785064.1">
    <property type="nucleotide sequence ID" value="NZ_CM001441.1"/>
</dbReference>
<dbReference type="Pfam" id="PF25601">
    <property type="entry name" value="AAA_lid_14"/>
    <property type="match status" value="1"/>
</dbReference>
<dbReference type="GO" id="GO:0006355">
    <property type="term" value="P:regulation of DNA-templated transcription"/>
    <property type="evidence" value="ECO:0007669"/>
    <property type="project" value="InterPro"/>
</dbReference>
<dbReference type="InterPro" id="IPR009057">
    <property type="entry name" value="Homeodomain-like_sf"/>
</dbReference>
<keyword evidence="5" id="KW-0175">Coiled coil</keyword>
<dbReference type="InterPro" id="IPR000014">
    <property type="entry name" value="PAS"/>
</dbReference>
<dbReference type="PRINTS" id="PR01590">
    <property type="entry name" value="HTHFIS"/>
</dbReference>
<dbReference type="FunFam" id="3.40.50.300:FF:000006">
    <property type="entry name" value="DNA-binding transcriptional regulator NtrC"/>
    <property type="match status" value="1"/>
</dbReference>
<evidence type="ECO:0000313" key="8">
    <source>
        <dbReference type="EMBL" id="EHQ90595.1"/>
    </source>
</evidence>
<dbReference type="SUPFAM" id="SSF55785">
    <property type="entry name" value="PYP-like sensor domain (PAS domain)"/>
    <property type="match status" value="1"/>
</dbReference>
<dbReference type="GO" id="GO:0005524">
    <property type="term" value="F:ATP binding"/>
    <property type="evidence" value="ECO:0007669"/>
    <property type="project" value="UniProtKB-KW"/>
</dbReference>
<feature type="coiled-coil region" evidence="5">
    <location>
        <begin position="125"/>
        <end position="152"/>
    </location>
</feature>
<keyword evidence="1" id="KW-0547">Nucleotide-binding</keyword>
<dbReference type="Gene3D" id="1.10.10.60">
    <property type="entry name" value="Homeodomain-like"/>
    <property type="match status" value="1"/>
</dbReference>
<keyword evidence="4" id="KW-0804">Transcription</keyword>
<evidence type="ECO:0000259" key="7">
    <source>
        <dbReference type="PROSITE" id="PS50112"/>
    </source>
</evidence>
<evidence type="ECO:0000256" key="2">
    <source>
        <dbReference type="ARBA" id="ARBA00022840"/>
    </source>
</evidence>
<dbReference type="PANTHER" id="PTHR32071:SF74">
    <property type="entry name" value="TRANSCRIPTIONAL ACTIVATOR ROCR"/>
    <property type="match status" value="1"/>
</dbReference>
<dbReference type="InterPro" id="IPR003593">
    <property type="entry name" value="AAA+_ATPase"/>
</dbReference>
<dbReference type="SMART" id="SM00382">
    <property type="entry name" value="AAA"/>
    <property type="match status" value="1"/>
</dbReference>
<evidence type="ECO:0000259" key="6">
    <source>
        <dbReference type="PROSITE" id="PS50045"/>
    </source>
</evidence>
<dbReference type="Gene3D" id="3.40.50.300">
    <property type="entry name" value="P-loop containing nucleotide triphosphate hydrolases"/>
    <property type="match status" value="1"/>
</dbReference>
<feature type="domain" description="Sigma-54 factor interaction" evidence="6">
    <location>
        <begin position="164"/>
        <end position="392"/>
    </location>
</feature>
<dbReference type="Pfam" id="PF02954">
    <property type="entry name" value="HTH_8"/>
    <property type="match status" value="1"/>
</dbReference>
<dbReference type="STRING" id="768710.DesyoDRAFT_3592"/>
<proteinExistence type="predicted"/>
<keyword evidence="3" id="KW-0805">Transcription regulation</keyword>
<keyword evidence="2" id="KW-0067">ATP-binding</keyword>
<dbReference type="SUPFAM" id="SSF52540">
    <property type="entry name" value="P-loop containing nucleoside triphosphate hydrolases"/>
    <property type="match status" value="1"/>
</dbReference>
<dbReference type="HOGENOM" id="CLU_000445_8_1_9"/>
<dbReference type="CDD" id="cd00009">
    <property type="entry name" value="AAA"/>
    <property type="match status" value="1"/>
</dbReference>
<sequence length="483" mass="54993">MNNFDQHDLKSLMEENKLLKNALNSLEDYIEIIDTTGTIIISSTGFEKIDGFDRKFIVGRDIREVYDLNDQNCQMLASIREKVPKKNYYMKYFSRNGKHVHVMMDIFPVFPEGNSNKEPIGSIAISRDNSKIQELSSKLIDLQRELLTVKSKKKSGTRYTFDDILGQSRSINSLRAAARKISYSDSRVLILGETGTGKEMIAQSIHNQSIRANDPFVAINCSAIPETLLESIFFGTAKGSYTGAEDKSGLFEEAGNGTLFLDEINSMSLPLQAKILRVLEDQTFRRTGSNKATPFKARVISAMNLSPDEAIEKGQLRSDLFYRLAAVTLECPPLRERENDLDLLLMSFIDQYNKLLGKNIRTLSLEASDILHNHSWPGNIREFRHTIEHAMNLAEATDTELSAMYLPQHLKKQNNKMIPQITHNTDLKMLLTQYEKEIVIQSLKKNNGNINKAAKHLNVSRQNLFYRIKRLNINIYHPNPDIT</sequence>
<dbReference type="EMBL" id="CM001441">
    <property type="protein sequence ID" value="EHQ90595.1"/>
    <property type="molecule type" value="Genomic_DNA"/>
</dbReference>
<dbReference type="AlphaFoldDB" id="H5Y5K8"/>
<dbReference type="Pfam" id="PF13426">
    <property type="entry name" value="PAS_9"/>
    <property type="match status" value="1"/>
</dbReference>
<dbReference type="SUPFAM" id="SSF46689">
    <property type="entry name" value="Homeodomain-like"/>
    <property type="match status" value="1"/>
</dbReference>
<dbReference type="Gene3D" id="1.10.8.60">
    <property type="match status" value="1"/>
</dbReference>
<dbReference type="NCBIfam" id="TIGR00229">
    <property type="entry name" value="sensory_box"/>
    <property type="match status" value="1"/>
</dbReference>
<dbReference type="InterPro" id="IPR002197">
    <property type="entry name" value="HTH_Fis"/>
</dbReference>
<dbReference type="GO" id="GO:0043565">
    <property type="term" value="F:sequence-specific DNA binding"/>
    <property type="evidence" value="ECO:0007669"/>
    <property type="project" value="InterPro"/>
</dbReference>
<evidence type="ECO:0000256" key="3">
    <source>
        <dbReference type="ARBA" id="ARBA00023015"/>
    </source>
</evidence>